<proteinExistence type="predicted"/>
<evidence type="ECO:0000313" key="2">
    <source>
        <dbReference type="EMBL" id="AUT75507.1"/>
    </source>
</evidence>
<keyword evidence="1" id="KW-0732">Signal</keyword>
<sequence length="143" mass="15289">MKKLAKTLLVAAIASLSAAPAFSCSLQDITTEPLRNIINQQGGYPISDEQCAMLNAHYLRIHVDGDAVVLDGVNMAWADVSVMNADHVISTKSGVSTRINRKATPSQTVANQLFYEALQHAVNSLDWTAATGQFSSSGKSLLN</sequence>
<dbReference type="RefSeq" id="WP_103153828.1">
    <property type="nucleotide sequence ID" value="NZ_CP026108.1"/>
</dbReference>
<accession>A0AAN1JK74</accession>
<dbReference type="KEGG" id="phs:C2L64_44790"/>
<dbReference type="EMBL" id="CP026108">
    <property type="protein sequence ID" value="AUT75507.1"/>
    <property type="molecule type" value="Genomic_DNA"/>
</dbReference>
<gene>
    <name evidence="2" type="ORF">C2L64_44790</name>
</gene>
<reference evidence="2 3" key="1">
    <citation type="submission" date="2018-01" db="EMBL/GenBank/DDBJ databases">
        <title>Species boundaries and ecological features among Paraburkholderia terrae DSMZ17804T, P. hospita DSMZ17164T and P. caribensis DSMZ13236T.</title>
        <authorList>
            <person name="Pratama A.A."/>
        </authorList>
    </citation>
    <scope>NUCLEOTIDE SEQUENCE [LARGE SCALE GENOMIC DNA]</scope>
    <source>
        <strain evidence="2 3">DSM 17164</strain>
    </source>
</reference>
<feature type="signal peptide" evidence="1">
    <location>
        <begin position="1"/>
        <end position="23"/>
    </location>
</feature>
<feature type="chain" id="PRO_5042834496" evidence="1">
    <location>
        <begin position="24"/>
        <end position="143"/>
    </location>
</feature>
<evidence type="ECO:0000313" key="3">
    <source>
        <dbReference type="Proteomes" id="UP000236649"/>
    </source>
</evidence>
<evidence type="ECO:0000256" key="1">
    <source>
        <dbReference type="SAM" id="SignalP"/>
    </source>
</evidence>
<organism evidence="2 3">
    <name type="scientific">Paraburkholderia hospita</name>
    <dbReference type="NCBI Taxonomy" id="169430"/>
    <lineage>
        <taxon>Bacteria</taxon>
        <taxon>Pseudomonadati</taxon>
        <taxon>Pseudomonadota</taxon>
        <taxon>Betaproteobacteria</taxon>
        <taxon>Burkholderiales</taxon>
        <taxon>Burkholderiaceae</taxon>
        <taxon>Paraburkholderia</taxon>
    </lineage>
</organism>
<dbReference type="AlphaFoldDB" id="A0AAN1JK74"/>
<protein>
    <submittedName>
        <fullName evidence="2">Uncharacterized protein</fullName>
    </submittedName>
</protein>
<dbReference type="GeneID" id="55535426"/>
<name>A0AAN1JK74_9BURK</name>
<dbReference type="Proteomes" id="UP000236649">
    <property type="component" value="Chromosome 4"/>
</dbReference>